<evidence type="ECO:0000313" key="2">
    <source>
        <dbReference type="EMBL" id="AEW98681.1"/>
    </source>
</evidence>
<dbReference type="Proteomes" id="UP000007842">
    <property type="component" value="Plasmid pSCATT"/>
</dbReference>
<dbReference type="HOGENOM" id="CLU_1517070_0_0_11"/>
<keyword evidence="2" id="KW-0614">Plasmid</keyword>
<protein>
    <submittedName>
        <fullName evidence="2">Uncharacterized protein</fullName>
    </submittedName>
</protein>
<geneLocation type="plasmid" evidence="2 3">
    <name>pSCATT</name>
</geneLocation>
<dbReference type="EMBL" id="CP003229">
    <property type="protein sequence ID" value="AEW98681.1"/>
    <property type="molecule type" value="Genomic_DNA"/>
</dbReference>
<feature type="region of interest" description="Disordered" evidence="1">
    <location>
        <begin position="46"/>
        <end position="76"/>
    </location>
</feature>
<organism evidence="2 3">
    <name type="scientific">Streptantibioticus cattleyicolor (strain ATCC 35852 / DSM 46488 / JCM 4925 / NBRC 14057 / NRRL 8057)</name>
    <name type="common">Streptomyces cattleya</name>
    <dbReference type="NCBI Taxonomy" id="1003195"/>
    <lineage>
        <taxon>Bacteria</taxon>
        <taxon>Bacillati</taxon>
        <taxon>Actinomycetota</taxon>
        <taxon>Actinomycetes</taxon>
        <taxon>Kitasatosporales</taxon>
        <taxon>Streptomycetaceae</taxon>
        <taxon>Streptantibioticus</taxon>
    </lineage>
</organism>
<sequence length="177" mass="18391">MWTRVPGRLLTQALQKPGPPPARRAGRLGCAGSAAGVSLLHVGHATPSAVDGPWSRRSATGNATRPLDLMDGTRHGHRYPATGRAIRARLRTDQRASAASCSPAHRVRSCPTTWVPAATSTSAVGKDSRVASALNSSSVGRTGPVAPSSPKALIRGVRMPVRAATASADRPLRLMAL</sequence>
<reference evidence="3" key="1">
    <citation type="submission" date="2011-12" db="EMBL/GenBank/DDBJ databases">
        <title>Complete genome sequence of Streptomyces cattleya strain DSM 46488.</title>
        <authorList>
            <person name="Ou H.-Y."/>
            <person name="Li P."/>
            <person name="Zhao C."/>
            <person name="O'Hagan D."/>
            <person name="Deng Z."/>
        </authorList>
    </citation>
    <scope>NUCLEOTIDE SEQUENCE [LARGE SCALE GENOMIC DNA]</scope>
    <source>
        <strain evidence="3">ATCC 35852 / DSM 46488 / JCM 4925 / NBRC 14057 / NRRL 8057</strain>
        <plasmid evidence="3">Plasmid pSCATT</plasmid>
    </source>
</reference>
<dbReference type="KEGG" id="scy:SCATT_p04880"/>
<gene>
    <name evidence="2" type="ordered locus">SCATT_p04880</name>
</gene>
<evidence type="ECO:0000256" key="1">
    <source>
        <dbReference type="SAM" id="MobiDB-lite"/>
    </source>
</evidence>
<name>G8XGC3_STREN</name>
<dbReference type="AlphaFoldDB" id="G8XGC3"/>
<keyword evidence="3" id="KW-1185">Reference proteome</keyword>
<evidence type="ECO:0000313" key="3">
    <source>
        <dbReference type="Proteomes" id="UP000007842"/>
    </source>
</evidence>
<proteinExistence type="predicted"/>
<accession>G8XGC3</accession>